<dbReference type="AlphaFoldDB" id="A0A4R5TYL6"/>
<dbReference type="InterPro" id="IPR010260">
    <property type="entry name" value="AlpA"/>
</dbReference>
<sequence length="74" mass="8395">MDIQQTLDQNTPSPADSTDNRLLIPIEDVCHLVGLGKSQIYAMIREGKFPQRVQLGLRCSRWRMAAIRAWVDGL</sequence>
<organism evidence="1 2">
    <name type="scientific">Luteimonas aestuarii</name>
    <dbReference type="NCBI Taxonomy" id="453837"/>
    <lineage>
        <taxon>Bacteria</taxon>
        <taxon>Pseudomonadati</taxon>
        <taxon>Pseudomonadota</taxon>
        <taxon>Gammaproteobacteria</taxon>
        <taxon>Lysobacterales</taxon>
        <taxon>Lysobacteraceae</taxon>
        <taxon>Luteimonas</taxon>
    </lineage>
</organism>
<comment type="caution">
    <text evidence="1">The sequence shown here is derived from an EMBL/GenBank/DDBJ whole genome shotgun (WGS) entry which is preliminary data.</text>
</comment>
<evidence type="ECO:0000313" key="2">
    <source>
        <dbReference type="Proteomes" id="UP000294796"/>
    </source>
</evidence>
<dbReference type="Pfam" id="PF05930">
    <property type="entry name" value="Phage_AlpA"/>
    <property type="match status" value="1"/>
</dbReference>
<dbReference type="RefSeq" id="WP_133321356.1">
    <property type="nucleotide sequence ID" value="NZ_SMTF01000003.1"/>
</dbReference>
<evidence type="ECO:0000313" key="1">
    <source>
        <dbReference type="EMBL" id="TDK26337.1"/>
    </source>
</evidence>
<protein>
    <submittedName>
        <fullName evidence="1">AlpA family phage regulatory protein</fullName>
    </submittedName>
</protein>
<dbReference type="EMBL" id="SMTF01000003">
    <property type="protein sequence ID" value="TDK26337.1"/>
    <property type="molecule type" value="Genomic_DNA"/>
</dbReference>
<dbReference type="Proteomes" id="UP000294796">
    <property type="component" value="Unassembled WGS sequence"/>
</dbReference>
<name>A0A4R5TYL6_9GAMM</name>
<proteinExistence type="predicted"/>
<keyword evidence="2" id="KW-1185">Reference proteome</keyword>
<accession>A0A4R5TYL6</accession>
<dbReference type="OrthoDB" id="5298532at2"/>
<gene>
    <name evidence="1" type="ORF">E2F46_07055</name>
</gene>
<reference evidence="1 2" key="1">
    <citation type="submission" date="2019-03" db="EMBL/GenBank/DDBJ databases">
        <title>Luteimonas zhaokaii sp.nov., isolated from the rectal contents of Plateau pika in Yushu, Qinghai Province, China.</title>
        <authorList>
            <person name="Zhang G."/>
        </authorList>
    </citation>
    <scope>NUCLEOTIDE SEQUENCE [LARGE SCALE GENOMIC DNA]</scope>
    <source>
        <strain evidence="1 2">B9</strain>
    </source>
</reference>
<dbReference type="Gene3D" id="1.10.238.160">
    <property type="match status" value="1"/>
</dbReference>